<sequence length="286" mass="33005">MQLDMMYGLLHRRIRQRVLREGFQTYDELLQRAREMEQSLFDDKTPSEKDVMDLNINDKLLVRHSRPTLGAIFVNVVADTLSRPPGDDATVEINEVVVDVPTRGTVEFRAAQQKDPELKEITDSFKNDDAKASCRWTEREYMMLRQNPDADTEEPKQVVPTQERDRVLAEYHDSQLAGHYGAERTLQKTEMRNFVANCQRCKPSSLKPAGLLQNPQETSILETDAEVERSYKIKERFSETAHSLKYNNGKEVGKHQVSDIKRYIPRGEQAAPAAVFPKRKRDCPRK</sequence>
<dbReference type="Proteomes" id="UP000801492">
    <property type="component" value="Unassembled WGS sequence"/>
</dbReference>
<evidence type="ECO:0000313" key="3">
    <source>
        <dbReference type="Proteomes" id="UP000801492"/>
    </source>
</evidence>
<dbReference type="Pfam" id="PF17921">
    <property type="entry name" value="Integrase_H2C2"/>
    <property type="match status" value="1"/>
</dbReference>
<dbReference type="EMBL" id="VTPC01004376">
    <property type="protein sequence ID" value="KAF2897239.1"/>
    <property type="molecule type" value="Genomic_DNA"/>
</dbReference>
<evidence type="ECO:0000313" key="2">
    <source>
        <dbReference type="EMBL" id="KAF2897239.1"/>
    </source>
</evidence>
<dbReference type="Gene3D" id="1.10.340.70">
    <property type="match status" value="1"/>
</dbReference>
<comment type="caution">
    <text evidence="2">The sequence shown here is derived from an EMBL/GenBank/DDBJ whole genome shotgun (WGS) entry which is preliminary data.</text>
</comment>
<protein>
    <recommendedName>
        <fullName evidence="1">Integrase zinc-binding domain-containing protein</fullName>
    </recommendedName>
</protein>
<accession>A0A8K0GF00</accession>
<evidence type="ECO:0000259" key="1">
    <source>
        <dbReference type="Pfam" id="PF17921"/>
    </source>
</evidence>
<organism evidence="2 3">
    <name type="scientific">Ignelater luminosus</name>
    <name type="common">Cucubano</name>
    <name type="synonym">Pyrophorus luminosus</name>
    <dbReference type="NCBI Taxonomy" id="2038154"/>
    <lineage>
        <taxon>Eukaryota</taxon>
        <taxon>Metazoa</taxon>
        <taxon>Ecdysozoa</taxon>
        <taxon>Arthropoda</taxon>
        <taxon>Hexapoda</taxon>
        <taxon>Insecta</taxon>
        <taxon>Pterygota</taxon>
        <taxon>Neoptera</taxon>
        <taxon>Endopterygota</taxon>
        <taxon>Coleoptera</taxon>
        <taxon>Polyphaga</taxon>
        <taxon>Elateriformia</taxon>
        <taxon>Elateroidea</taxon>
        <taxon>Elateridae</taxon>
        <taxon>Agrypninae</taxon>
        <taxon>Pyrophorini</taxon>
        <taxon>Ignelater</taxon>
    </lineage>
</organism>
<feature type="domain" description="Integrase zinc-binding" evidence="1">
    <location>
        <begin position="159"/>
        <end position="192"/>
    </location>
</feature>
<proteinExistence type="predicted"/>
<dbReference type="OrthoDB" id="8057069at2759"/>
<name>A0A8K0GF00_IGNLU</name>
<dbReference type="InterPro" id="IPR041588">
    <property type="entry name" value="Integrase_H2C2"/>
</dbReference>
<keyword evidence="3" id="KW-1185">Reference proteome</keyword>
<gene>
    <name evidence="2" type="ORF">ILUMI_08937</name>
</gene>
<reference evidence="2" key="1">
    <citation type="submission" date="2019-08" db="EMBL/GenBank/DDBJ databases">
        <title>The genome of the North American firefly Photinus pyralis.</title>
        <authorList>
            <consortium name="Photinus pyralis genome working group"/>
            <person name="Fallon T.R."/>
            <person name="Sander Lower S.E."/>
            <person name="Weng J.-K."/>
        </authorList>
    </citation>
    <scope>NUCLEOTIDE SEQUENCE</scope>
    <source>
        <strain evidence="2">TRF0915ILg1</strain>
        <tissue evidence="2">Whole body</tissue>
    </source>
</reference>
<dbReference type="AlphaFoldDB" id="A0A8K0GF00"/>